<feature type="transmembrane region" description="Helical" evidence="12">
    <location>
        <begin position="395"/>
        <end position="415"/>
    </location>
</feature>
<keyword evidence="4" id="KW-1003">Cell membrane</keyword>
<evidence type="ECO:0000256" key="11">
    <source>
        <dbReference type="ARBA" id="ARBA00023136"/>
    </source>
</evidence>
<evidence type="ECO:0000256" key="3">
    <source>
        <dbReference type="ARBA" id="ARBA00022448"/>
    </source>
</evidence>
<dbReference type="InterPro" id="IPR004772">
    <property type="entry name" value="TrkH"/>
</dbReference>
<dbReference type="PATRIC" id="fig|1210908.3.peg.341"/>
<evidence type="ECO:0000256" key="8">
    <source>
        <dbReference type="ARBA" id="ARBA00022958"/>
    </source>
</evidence>
<feature type="transmembrane region" description="Helical" evidence="12">
    <location>
        <begin position="32"/>
        <end position="51"/>
    </location>
</feature>
<keyword evidence="5" id="KW-0997">Cell inner membrane</keyword>
<evidence type="ECO:0000256" key="10">
    <source>
        <dbReference type="ARBA" id="ARBA00023065"/>
    </source>
</evidence>
<dbReference type="PANTHER" id="PTHR32024:SF2">
    <property type="entry name" value="TRK SYSTEM POTASSIUM UPTAKE PROTEIN TRKG-RELATED"/>
    <property type="match status" value="1"/>
</dbReference>
<feature type="transmembrane region" description="Helical" evidence="12">
    <location>
        <begin position="334"/>
        <end position="359"/>
    </location>
</feature>
<feature type="transmembrane region" description="Helical" evidence="12">
    <location>
        <begin position="236"/>
        <end position="259"/>
    </location>
</feature>
<comment type="subcellular location">
    <subcellularLocation>
        <location evidence="1">Cell inner membrane</location>
        <topology evidence="1">Multi-pass membrane protein</topology>
    </subcellularLocation>
</comment>
<feature type="transmembrane region" description="Helical" evidence="12">
    <location>
        <begin position="9"/>
        <end position="26"/>
    </location>
</feature>
<organism evidence="13 14">
    <name type="scientific">Halogranum salarium B-1</name>
    <dbReference type="NCBI Taxonomy" id="1210908"/>
    <lineage>
        <taxon>Archaea</taxon>
        <taxon>Methanobacteriati</taxon>
        <taxon>Methanobacteriota</taxon>
        <taxon>Stenosarchaea group</taxon>
        <taxon>Halobacteria</taxon>
        <taxon>Halobacteriales</taxon>
        <taxon>Haloferacaceae</taxon>
    </lineage>
</organism>
<evidence type="ECO:0000256" key="2">
    <source>
        <dbReference type="ARBA" id="ARBA00009137"/>
    </source>
</evidence>
<feature type="transmembrane region" description="Helical" evidence="12">
    <location>
        <begin position="466"/>
        <end position="487"/>
    </location>
</feature>
<dbReference type="GO" id="GO:0005886">
    <property type="term" value="C:plasma membrane"/>
    <property type="evidence" value="ECO:0007669"/>
    <property type="project" value="UniProtKB-SubCell"/>
</dbReference>
<feature type="transmembrane region" description="Helical" evidence="12">
    <location>
        <begin position="176"/>
        <end position="198"/>
    </location>
</feature>
<evidence type="ECO:0000256" key="9">
    <source>
        <dbReference type="ARBA" id="ARBA00022989"/>
    </source>
</evidence>
<dbReference type="eggNOG" id="arCOG04145">
    <property type="taxonomic scope" value="Archaea"/>
</dbReference>
<reference evidence="13 14" key="1">
    <citation type="journal article" date="2012" name="J. Bacteriol.">
        <title>Draft Genome Sequence of the Extremely Halophilic Archaeon Halogranum salarium B-1T.</title>
        <authorList>
            <person name="Kim K.K."/>
            <person name="Lee K.C."/>
            <person name="Lee J.S."/>
        </authorList>
    </citation>
    <scope>NUCLEOTIDE SEQUENCE [LARGE SCALE GENOMIC DNA]</scope>
    <source>
        <strain evidence="13 14">B-1</strain>
    </source>
</reference>
<keyword evidence="3" id="KW-0813">Transport</keyword>
<keyword evidence="7 12" id="KW-0812">Transmembrane</keyword>
<feature type="transmembrane region" description="Helical" evidence="12">
    <location>
        <begin position="427"/>
        <end position="446"/>
    </location>
</feature>
<dbReference type="EMBL" id="ALJD01000002">
    <property type="protein sequence ID" value="EJN61313.1"/>
    <property type="molecule type" value="Genomic_DNA"/>
</dbReference>
<sequence length="489" mass="52955">MSVRLVGTVLKWLWVPLLLPLGIALYDGTTVLPFLGTILGTVGLGVGLEQLTDETTMYEREAFLMVALTWLSVAFVGATPFVLAGGGTIAQPTNALFESMSGITTTGATVIVDFDAHSRAVFMWRAVLQWLGGLGILVLATAVLSQLGVGGAQLMETESQTRDVNKLTPRISETASLLWQLYLGLTGLQVAVLMGLHFTGYAPEMTLYDAVTHAFTTVSTSGFSPRAESIAAFSPAVQWAVVPFMVVGATNFVLIYAVFRGDIERLRNSDEFRFYLTLLGLFTVGIGGILAVENTYTSPEAIARHSLFQVVSIVTTTGYASVDFNLWSSGAKHLLFVCMFVGGMTGSTTCSIKTLRWLVVLKAFRRDLFVASNPNVVRPVRLSGKVVTEDTIRDIYAYTLVSLLIFIVATVFVAVNASRSRVPVTEFEAMGAAASTFFNVGPAFGIAGPFASYEPFSRSTTLVMTFLMWVGRIEIIPVLVILTPSYWRS</sequence>
<evidence type="ECO:0000256" key="7">
    <source>
        <dbReference type="ARBA" id="ARBA00022692"/>
    </source>
</evidence>
<evidence type="ECO:0000256" key="1">
    <source>
        <dbReference type="ARBA" id="ARBA00004429"/>
    </source>
</evidence>
<evidence type="ECO:0000256" key="6">
    <source>
        <dbReference type="ARBA" id="ARBA00022538"/>
    </source>
</evidence>
<feature type="transmembrane region" description="Helical" evidence="12">
    <location>
        <begin position="63"/>
        <end position="83"/>
    </location>
</feature>
<dbReference type="Pfam" id="PF02386">
    <property type="entry name" value="TrkH"/>
    <property type="match status" value="1"/>
</dbReference>
<name>J3A6Y7_9EURY</name>
<keyword evidence="6" id="KW-0633">Potassium transport</keyword>
<evidence type="ECO:0000256" key="12">
    <source>
        <dbReference type="SAM" id="Phobius"/>
    </source>
</evidence>
<keyword evidence="9 12" id="KW-1133">Transmembrane helix</keyword>
<keyword evidence="8" id="KW-0630">Potassium</keyword>
<dbReference type="PANTHER" id="PTHR32024">
    <property type="entry name" value="TRK SYSTEM POTASSIUM UPTAKE PROTEIN TRKG-RELATED"/>
    <property type="match status" value="1"/>
</dbReference>
<dbReference type="GO" id="GO:0015379">
    <property type="term" value="F:potassium:chloride symporter activity"/>
    <property type="evidence" value="ECO:0007669"/>
    <property type="project" value="InterPro"/>
</dbReference>
<feature type="transmembrane region" description="Helical" evidence="12">
    <location>
        <begin position="271"/>
        <end position="290"/>
    </location>
</feature>
<protein>
    <submittedName>
        <fullName evidence="13">Trk-type transport system (Substrate potassium) 1, subunit 2.1</fullName>
    </submittedName>
</protein>
<comment type="similarity">
    <text evidence="2">Belongs to the TrkH potassium transport family.</text>
</comment>
<dbReference type="AlphaFoldDB" id="J3A6Y7"/>
<evidence type="ECO:0000256" key="5">
    <source>
        <dbReference type="ARBA" id="ARBA00022519"/>
    </source>
</evidence>
<evidence type="ECO:0000256" key="4">
    <source>
        <dbReference type="ARBA" id="ARBA00022475"/>
    </source>
</evidence>
<comment type="caution">
    <text evidence="13">The sequence shown here is derived from an EMBL/GenBank/DDBJ whole genome shotgun (WGS) entry which is preliminary data.</text>
</comment>
<proteinExistence type="inferred from homology"/>
<keyword evidence="10" id="KW-0406">Ion transport</keyword>
<dbReference type="Proteomes" id="UP000007813">
    <property type="component" value="Unassembled WGS sequence"/>
</dbReference>
<feature type="transmembrane region" description="Helical" evidence="12">
    <location>
        <begin position="130"/>
        <end position="155"/>
    </location>
</feature>
<evidence type="ECO:0000313" key="13">
    <source>
        <dbReference type="EMBL" id="EJN61313.1"/>
    </source>
</evidence>
<feature type="transmembrane region" description="Helical" evidence="12">
    <location>
        <begin position="302"/>
        <end position="322"/>
    </location>
</feature>
<dbReference type="InterPro" id="IPR003445">
    <property type="entry name" value="Cat_transpt"/>
</dbReference>
<keyword evidence="11 12" id="KW-0472">Membrane</keyword>
<dbReference type="PIRSF" id="PIRSF006247">
    <property type="entry name" value="TrkH"/>
    <property type="match status" value="1"/>
</dbReference>
<gene>
    <name evidence="13" type="ORF">HSB1_03540</name>
</gene>
<accession>J3A6Y7</accession>
<evidence type="ECO:0000313" key="14">
    <source>
        <dbReference type="Proteomes" id="UP000007813"/>
    </source>
</evidence>